<reference evidence="6 7" key="1">
    <citation type="journal article" date="2017" name="Front. Microbiol.">
        <title>Phaeobacter piscinae sp. nov., a species of the Roseobacter group and potential aquaculture probiont.</title>
        <authorList>
            <person name="Sonnenschein E.C."/>
            <person name="Phippen C.B.W."/>
            <person name="Nielsen K.F."/>
            <person name="Mateiu R.V."/>
            <person name="Melchiorsen J."/>
            <person name="Gram L."/>
            <person name="Overmann J."/>
            <person name="Freese H.M."/>
        </authorList>
    </citation>
    <scope>NUCLEOTIDE SEQUENCE [LARGE SCALE GENOMIC DNA]</scope>
    <source>
        <strain evidence="6 7">P88</strain>
        <plasmid evidence="6">pP88_c</plasmid>
    </source>
</reference>
<dbReference type="Proteomes" id="UP000236447">
    <property type="component" value="Plasmid pP88_c"/>
</dbReference>
<reference evidence="6 7" key="2">
    <citation type="journal article" date="2017" name="Genome Biol. Evol.">
        <title>Trajectories and Drivers of Genome Evolution in Surface-Associated Marine Phaeobacter.</title>
        <authorList>
            <person name="Freese H.M."/>
            <person name="Sikorski J."/>
            <person name="Bunk B."/>
            <person name="Scheuner C."/>
            <person name="Meier-Kolthoff J.P."/>
            <person name="Sproer C."/>
            <person name="Gram L."/>
            <person name="Overmann J."/>
        </authorList>
    </citation>
    <scope>NUCLEOTIDE SEQUENCE [LARGE SCALE GENOMIC DNA]</scope>
    <source>
        <strain evidence="6 7">P88</strain>
        <plasmid evidence="6">pP88_c</plasmid>
    </source>
</reference>
<evidence type="ECO:0000313" key="6">
    <source>
        <dbReference type="EMBL" id="AUR01525.1"/>
    </source>
</evidence>
<dbReference type="PANTHER" id="PTHR30579">
    <property type="entry name" value="TRANSCRIPTIONAL REGULATOR"/>
    <property type="match status" value="1"/>
</dbReference>
<dbReference type="RefSeq" id="WP_102884583.1">
    <property type="nucleotide sequence ID" value="NZ_CP010728.1"/>
</dbReference>
<dbReference type="SUPFAM" id="SSF46785">
    <property type="entry name" value="Winged helix' DNA-binding domain"/>
    <property type="match status" value="1"/>
</dbReference>
<dbReference type="PANTHER" id="PTHR30579:SF3">
    <property type="entry name" value="TRANSCRIPTIONAL REGULATORY PROTEIN"/>
    <property type="match status" value="1"/>
</dbReference>
<keyword evidence="3" id="KW-0238">DNA-binding</keyword>
<dbReference type="EMBL" id="CP010728">
    <property type="protein sequence ID" value="AUR01525.1"/>
    <property type="molecule type" value="Genomic_DNA"/>
</dbReference>
<accession>A0A2I7KFZ9</accession>
<evidence type="ECO:0000259" key="5">
    <source>
        <dbReference type="PROSITE" id="PS50931"/>
    </source>
</evidence>
<dbReference type="InterPro" id="IPR050176">
    <property type="entry name" value="LTTR"/>
</dbReference>
<keyword evidence="2" id="KW-0805">Transcription regulation</keyword>
<evidence type="ECO:0000313" key="7">
    <source>
        <dbReference type="Proteomes" id="UP000236447"/>
    </source>
</evidence>
<dbReference type="GO" id="GO:0003700">
    <property type="term" value="F:DNA-binding transcription factor activity"/>
    <property type="evidence" value="ECO:0007669"/>
    <property type="project" value="InterPro"/>
</dbReference>
<dbReference type="PROSITE" id="PS50931">
    <property type="entry name" value="HTH_LYSR"/>
    <property type="match status" value="1"/>
</dbReference>
<name>A0A2I7KFZ9_9RHOB</name>
<dbReference type="AlphaFoldDB" id="A0A2I7KFZ9"/>
<dbReference type="Gene3D" id="1.10.10.10">
    <property type="entry name" value="Winged helix-like DNA-binding domain superfamily/Winged helix DNA-binding domain"/>
    <property type="match status" value="1"/>
</dbReference>
<dbReference type="Pfam" id="PF00126">
    <property type="entry name" value="HTH_1"/>
    <property type="match status" value="1"/>
</dbReference>
<geneLocation type="plasmid" evidence="7">
    <name>pp88_c</name>
</geneLocation>
<evidence type="ECO:0000256" key="1">
    <source>
        <dbReference type="ARBA" id="ARBA00009437"/>
    </source>
</evidence>
<evidence type="ECO:0000256" key="2">
    <source>
        <dbReference type="ARBA" id="ARBA00023015"/>
    </source>
</evidence>
<dbReference type="Gene3D" id="3.40.190.290">
    <property type="match status" value="1"/>
</dbReference>
<dbReference type="InterPro" id="IPR036388">
    <property type="entry name" value="WH-like_DNA-bd_sf"/>
</dbReference>
<feature type="domain" description="HTH lysR-type" evidence="5">
    <location>
        <begin position="1"/>
        <end position="58"/>
    </location>
</feature>
<organism evidence="6 7">
    <name type="scientific">Phaeobacter inhibens</name>
    <dbReference type="NCBI Taxonomy" id="221822"/>
    <lineage>
        <taxon>Bacteria</taxon>
        <taxon>Pseudomonadati</taxon>
        <taxon>Pseudomonadota</taxon>
        <taxon>Alphaproteobacteria</taxon>
        <taxon>Rhodobacterales</taxon>
        <taxon>Roseobacteraceae</taxon>
        <taxon>Phaeobacter</taxon>
    </lineage>
</organism>
<dbReference type="Pfam" id="PF03466">
    <property type="entry name" value="LysR_substrate"/>
    <property type="match status" value="1"/>
</dbReference>
<dbReference type="SUPFAM" id="SSF53850">
    <property type="entry name" value="Periplasmic binding protein-like II"/>
    <property type="match status" value="1"/>
</dbReference>
<protein>
    <submittedName>
        <fullName evidence="6">Transcriptional regulator, LysR family</fullName>
    </submittedName>
</protein>
<keyword evidence="6" id="KW-0614">Plasmid</keyword>
<evidence type="ECO:0000256" key="4">
    <source>
        <dbReference type="ARBA" id="ARBA00023163"/>
    </source>
</evidence>
<keyword evidence="4" id="KW-0804">Transcription</keyword>
<dbReference type="InterPro" id="IPR000847">
    <property type="entry name" value="LysR_HTH_N"/>
</dbReference>
<comment type="similarity">
    <text evidence="1">Belongs to the LysR transcriptional regulatory family.</text>
</comment>
<sequence length="283" mass="30820">MDWNNLHVLLVVSREGSLAGAARVLGVNHATISRRLAALEEEVGTGLVRRLARSTPLTEKGQQIAALAFEMEDRAKKIERLTNLQPERVSGTVRLSAPPAVLSETLMPKFAMISEAHPELRLALVADTRITSVERGEADIAIRLTEPRAQQSIARKLGKISYALYGAARHVSQPEEAWHFIGADQDLAHTALQKWLVNFSAGRPFALVSNDFHVQKAAAEAGLGIALLPDKIARQSQHLVLVDALAPPAREAWLVMHPDVQNTPAIRIVADMISSVFRSGGQV</sequence>
<gene>
    <name evidence="6" type="ORF">PhaeoP88_04213</name>
</gene>
<evidence type="ECO:0000256" key="3">
    <source>
        <dbReference type="ARBA" id="ARBA00023125"/>
    </source>
</evidence>
<proteinExistence type="inferred from homology"/>
<dbReference type="GO" id="GO:0003677">
    <property type="term" value="F:DNA binding"/>
    <property type="evidence" value="ECO:0007669"/>
    <property type="project" value="UniProtKB-KW"/>
</dbReference>
<dbReference type="InterPro" id="IPR036390">
    <property type="entry name" value="WH_DNA-bd_sf"/>
</dbReference>
<dbReference type="InterPro" id="IPR005119">
    <property type="entry name" value="LysR_subst-bd"/>
</dbReference>